<gene>
    <name evidence="1" type="ORF">CHS0354_038454</name>
</gene>
<reference evidence="1" key="1">
    <citation type="journal article" date="2021" name="Genome Biol. Evol.">
        <title>A High-Quality Reference Genome for a Parasitic Bivalve with Doubly Uniparental Inheritance (Bivalvia: Unionida).</title>
        <authorList>
            <person name="Smith C.H."/>
        </authorList>
    </citation>
    <scope>NUCLEOTIDE SEQUENCE</scope>
    <source>
        <strain evidence="1">CHS0354</strain>
    </source>
</reference>
<evidence type="ECO:0000313" key="1">
    <source>
        <dbReference type="EMBL" id="KAK3585917.1"/>
    </source>
</evidence>
<name>A0AAE0VQW8_9BIVA</name>
<proteinExistence type="predicted"/>
<evidence type="ECO:0000313" key="2">
    <source>
        <dbReference type="Proteomes" id="UP001195483"/>
    </source>
</evidence>
<organism evidence="1 2">
    <name type="scientific">Potamilus streckersoni</name>
    <dbReference type="NCBI Taxonomy" id="2493646"/>
    <lineage>
        <taxon>Eukaryota</taxon>
        <taxon>Metazoa</taxon>
        <taxon>Spiralia</taxon>
        <taxon>Lophotrochozoa</taxon>
        <taxon>Mollusca</taxon>
        <taxon>Bivalvia</taxon>
        <taxon>Autobranchia</taxon>
        <taxon>Heteroconchia</taxon>
        <taxon>Palaeoheterodonta</taxon>
        <taxon>Unionida</taxon>
        <taxon>Unionoidea</taxon>
        <taxon>Unionidae</taxon>
        <taxon>Ambleminae</taxon>
        <taxon>Lampsilini</taxon>
        <taxon>Potamilus</taxon>
    </lineage>
</organism>
<comment type="caution">
    <text evidence="1">The sequence shown here is derived from an EMBL/GenBank/DDBJ whole genome shotgun (WGS) entry which is preliminary data.</text>
</comment>
<accession>A0AAE0VQW8</accession>
<protein>
    <submittedName>
        <fullName evidence="1">Uncharacterized protein</fullName>
    </submittedName>
</protein>
<keyword evidence="2" id="KW-1185">Reference proteome</keyword>
<dbReference type="EMBL" id="JAEAOA010002240">
    <property type="protein sequence ID" value="KAK3585917.1"/>
    <property type="molecule type" value="Genomic_DNA"/>
</dbReference>
<dbReference type="Proteomes" id="UP001195483">
    <property type="component" value="Unassembled WGS sequence"/>
</dbReference>
<dbReference type="AlphaFoldDB" id="A0AAE0VQW8"/>
<reference evidence="1" key="3">
    <citation type="submission" date="2023-05" db="EMBL/GenBank/DDBJ databases">
        <authorList>
            <person name="Smith C.H."/>
        </authorList>
    </citation>
    <scope>NUCLEOTIDE SEQUENCE</scope>
    <source>
        <strain evidence="1">CHS0354</strain>
        <tissue evidence="1">Mantle</tissue>
    </source>
</reference>
<sequence length="122" mass="14212">MECIFIDFSNPYLTAYQEIVAIDIEKEAKEVLAFSREIIQLPSIKTKQISDQVVELLGFKPDFTMLNIPQPYVNVEMVELPKTTVQELRKLPGVEELREMMWWLRPGPHVYPDLRSALLDCE</sequence>
<reference evidence="1" key="2">
    <citation type="journal article" date="2021" name="Genome Biol. Evol.">
        <title>Developing a high-quality reference genome for a parasitic bivalve with doubly uniparental inheritance (Bivalvia: Unionida).</title>
        <authorList>
            <person name="Smith C.H."/>
        </authorList>
    </citation>
    <scope>NUCLEOTIDE SEQUENCE</scope>
    <source>
        <strain evidence="1">CHS0354</strain>
        <tissue evidence="1">Mantle</tissue>
    </source>
</reference>